<evidence type="ECO:0000256" key="1">
    <source>
        <dbReference type="ARBA" id="ARBA00005820"/>
    </source>
</evidence>
<comment type="similarity">
    <text evidence="1">Belongs to the AfsR/DnrI/RedD regulatory family.</text>
</comment>
<dbReference type="InterPro" id="IPR058852">
    <property type="entry name" value="HTH_77"/>
</dbReference>
<dbReference type="SUPFAM" id="SSF48452">
    <property type="entry name" value="TPR-like"/>
    <property type="match status" value="2"/>
</dbReference>
<dbReference type="PANTHER" id="PTHR47691">
    <property type="entry name" value="REGULATOR-RELATED"/>
    <property type="match status" value="1"/>
</dbReference>
<evidence type="ECO:0000313" key="6">
    <source>
        <dbReference type="EMBL" id="MQY30236.1"/>
    </source>
</evidence>
<dbReference type="GO" id="GO:0000160">
    <property type="term" value="P:phosphorelay signal transduction system"/>
    <property type="evidence" value="ECO:0007669"/>
    <property type="project" value="InterPro"/>
</dbReference>
<dbReference type="PROSITE" id="PS51755">
    <property type="entry name" value="OMPR_PHOB"/>
    <property type="match status" value="1"/>
</dbReference>
<name>A0A7K0DWT7_9NOCA</name>
<evidence type="ECO:0000259" key="5">
    <source>
        <dbReference type="PROSITE" id="PS51755"/>
    </source>
</evidence>
<dbReference type="Pfam" id="PF03704">
    <property type="entry name" value="BTAD"/>
    <property type="match status" value="1"/>
</dbReference>
<comment type="caution">
    <text evidence="6">The sequence shown here is derived from an EMBL/GenBank/DDBJ whole genome shotgun (WGS) entry which is preliminary data.</text>
</comment>
<dbReference type="Gene3D" id="1.10.10.10">
    <property type="entry name" value="Winged helix-like DNA-binding domain superfamily/Winged helix DNA-binding domain"/>
    <property type="match status" value="1"/>
</dbReference>
<dbReference type="InterPro" id="IPR011990">
    <property type="entry name" value="TPR-like_helical_dom_sf"/>
</dbReference>
<dbReference type="Gene3D" id="3.40.50.300">
    <property type="entry name" value="P-loop containing nucleotide triphosphate hydrolases"/>
    <property type="match status" value="1"/>
</dbReference>
<evidence type="ECO:0000256" key="4">
    <source>
        <dbReference type="SAM" id="MobiDB-lite"/>
    </source>
</evidence>
<dbReference type="SMART" id="SM00862">
    <property type="entry name" value="Trans_reg_C"/>
    <property type="match status" value="1"/>
</dbReference>
<keyword evidence="7" id="KW-1185">Reference proteome</keyword>
<reference evidence="6 7" key="1">
    <citation type="submission" date="2019-10" db="EMBL/GenBank/DDBJ databases">
        <title>Nocardia macrotermitis sp. nov. and Nocardia aurantia sp. nov., isolated from the gut of fungus growing-termite Macrotermes natalensis.</title>
        <authorList>
            <person name="Benndorf R."/>
            <person name="Schwitalla J."/>
            <person name="Martin K."/>
            <person name="De Beer W."/>
            <person name="Kaster A.-K."/>
            <person name="Vollmers J."/>
            <person name="Poulsen M."/>
            <person name="Beemelmanns C."/>
        </authorList>
    </citation>
    <scope>NUCLEOTIDE SEQUENCE [LARGE SCALE GENOMIC DNA]</scope>
    <source>
        <strain evidence="6 7">RB56</strain>
    </source>
</reference>
<organism evidence="6 7">
    <name type="scientific">Nocardia aurantia</name>
    <dbReference type="NCBI Taxonomy" id="2585199"/>
    <lineage>
        <taxon>Bacteria</taxon>
        <taxon>Bacillati</taxon>
        <taxon>Actinomycetota</taxon>
        <taxon>Actinomycetes</taxon>
        <taxon>Mycobacteriales</taxon>
        <taxon>Nocardiaceae</taxon>
        <taxon>Nocardia</taxon>
    </lineage>
</organism>
<dbReference type="InterPro" id="IPR001867">
    <property type="entry name" value="OmpR/PhoB-type_DNA-bd"/>
</dbReference>
<dbReference type="GO" id="GO:0003677">
    <property type="term" value="F:DNA binding"/>
    <property type="evidence" value="ECO:0007669"/>
    <property type="project" value="UniProtKB-UniRule"/>
</dbReference>
<keyword evidence="2 3" id="KW-0238">DNA-binding</keyword>
<dbReference type="SMART" id="SM01043">
    <property type="entry name" value="BTAD"/>
    <property type="match status" value="1"/>
</dbReference>
<dbReference type="Pfam" id="PF00486">
    <property type="entry name" value="Trans_reg_C"/>
    <property type="match status" value="1"/>
</dbReference>
<protein>
    <recommendedName>
        <fullName evidence="5">OmpR/PhoB-type domain-containing protein</fullName>
    </recommendedName>
</protein>
<proteinExistence type="inferred from homology"/>
<dbReference type="Proteomes" id="UP000431401">
    <property type="component" value="Unassembled WGS sequence"/>
</dbReference>
<feature type="DNA-binding region" description="OmpR/PhoB-type" evidence="3">
    <location>
        <begin position="61"/>
        <end position="157"/>
    </location>
</feature>
<dbReference type="InterPro" id="IPR027417">
    <property type="entry name" value="P-loop_NTPase"/>
</dbReference>
<dbReference type="EMBL" id="WEGI01000013">
    <property type="protein sequence ID" value="MQY30236.1"/>
    <property type="molecule type" value="Genomic_DNA"/>
</dbReference>
<feature type="compositionally biased region" description="Basic and acidic residues" evidence="4">
    <location>
        <begin position="1"/>
        <end position="18"/>
    </location>
</feature>
<evidence type="ECO:0000256" key="3">
    <source>
        <dbReference type="PROSITE-ProRule" id="PRU01091"/>
    </source>
</evidence>
<dbReference type="InterPro" id="IPR036388">
    <property type="entry name" value="WH-like_DNA-bd_sf"/>
</dbReference>
<dbReference type="AlphaFoldDB" id="A0A7K0DWT7"/>
<feature type="domain" description="OmpR/PhoB-type" evidence="5">
    <location>
        <begin position="61"/>
        <end position="157"/>
    </location>
</feature>
<dbReference type="PANTHER" id="PTHR47691:SF3">
    <property type="entry name" value="HTH-TYPE TRANSCRIPTIONAL REGULATOR RV0890C-RELATED"/>
    <property type="match status" value="1"/>
</dbReference>
<gene>
    <name evidence="6" type="ORF">NRB56_58340</name>
</gene>
<dbReference type="Gene3D" id="1.25.40.10">
    <property type="entry name" value="Tetratricopeptide repeat domain"/>
    <property type="match status" value="2"/>
</dbReference>
<dbReference type="InterPro" id="IPR016032">
    <property type="entry name" value="Sig_transdc_resp-reg_C-effctor"/>
</dbReference>
<evidence type="ECO:0000313" key="7">
    <source>
        <dbReference type="Proteomes" id="UP000431401"/>
    </source>
</evidence>
<accession>A0A7K0DWT7</accession>
<dbReference type="SUPFAM" id="SSF52540">
    <property type="entry name" value="P-loop containing nucleoside triphosphate hydrolases"/>
    <property type="match status" value="1"/>
</dbReference>
<dbReference type="Pfam" id="PF25872">
    <property type="entry name" value="HTH_77"/>
    <property type="match status" value="1"/>
</dbReference>
<feature type="region of interest" description="Disordered" evidence="4">
    <location>
        <begin position="1"/>
        <end position="38"/>
    </location>
</feature>
<dbReference type="InterPro" id="IPR005158">
    <property type="entry name" value="BTAD"/>
</dbReference>
<evidence type="ECO:0000256" key="2">
    <source>
        <dbReference type="ARBA" id="ARBA00023125"/>
    </source>
</evidence>
<sequence>MGRDRHDPGTDSAGDGRHNSRAGTGSGAEPGSGTRLAIVRDGHDSGTVATGAGDGRDPAGPGVAGVGSVRIAVLGEIAVRRDHELAALSGTRARLLVAALASHPGRSRSAQALIDDVWGEQPPRAPMNALHTQVSRLRSALPDGVLEIGPAGYRLVLSEEQVDLTLARRLERRARELHAAGDDSGCLALVARARSLWRGEPGADLPSGAVAAELAELAATRWHALDELELAAREASGDLATAAAIARRIAADRPLDEPAHGALMRLLAAAGRANEALEVFAALRVRLADGLGADPGQALVALHTAILRGEPMSTATREVVRPAAPEPERPDPATPAAIGLRSAPNPLLGREQDLVALQEHLDSSRVTTILGPGGTGKTRVANEVGLRSARGFPVVLVELASVRADTDDAEAARTEVEAAISATLGVSEYVPETTTLRPGQRIDARRRLFDAVATRPMLLILDNCEHLIGAAAAVVADLVGVCDRLTVLTTSRAPLEITAETVYPLPPLAVDAHGSPATELFATRARAVRPSARLDPEVVVRLCRTLDGLPLAIELAAARTRTMSVAEIESRLDHRFALLRSGDRNSPERHRTLHAVIDWSWNLLDEPQRIALRRLSRFPGGFTLAAAESVLADDLDDPISAVDGLVSQSLLTVLDDEDDGTRYRMLETVREFGEEQLVRTGELDLAMRRMSQWASDFAVDVMIRYPIDDQVAVVVSVGAELDNLTSVLRYAVEHEDVETVYRVFPVLSALWMMRGHHMEVMTWGRRVFDLTPPVPTERIGADLQALSYVMMAMHLLVSDPAPRPLAWLRIRMRRLLRSGVEMDPLTRFVGELMSCPPTIGRVGRLLIAATRHSEPSVRSSAWHLRANIFENAGDVRLSMRDTQLAMTANPPGNIWTEAMLSQHLGQLAGQSGRDVDAAEHYRRAMENLNRLRAHDEAVEIRSFLAIALIGMGDLDGARRELDIAAGYVDDGMNPDAPVLRPNHRRGAVQGARAELALAEGDVEAGLQRYRQVLQLYGWPTPVTPTGPGDAMMAAAVLDAHVLYDRLDAVPDLARQVTAETLVRFAQYPDLPQIGSVACALGSYLLAVDRYPDRGRELLALAPRVAGRQDSPSMRFERHLARHPHAASDRAMAEPRRRAARLGRRSAAGRIMDLVRELSELPDL</sequence>
<dbReference type="GO" id="GO:0006355">
    <property type="term" value="P:regulation of DNA-templated transcription"/>
    <property type="evidence" value="ECO:0007669"/>
    <property type="project" value="InterPro"/>
</dbReference>
<dbReference type="SUPFAM" id="SSF46894">
    <property type="entry name" value="C-terminal effector domain of the bipartite response regulators"/>
    <property type="match status" value="1"/>
</dbReference>